<dbReference type="Gene3D" id="2.40.50.100">
    <property type="match status" value="1"/>
</dbReference>
<dbReference type="SUPFAM" id="SSF111369">
    <property type="entry name" value="HlyD-like secretion proteins"/>
    <property type="match status" value="1"/>
</dbReference>
<dbReference type="Proteomes" id="UP000198862">
    <property type="component" value="Unassembled WGS sequence"/>
</dbReference>
<name>A0A1I1EZV2_9GAMM</name>
<evidence type="ECO:0000256" key="3">
    <source>
        <dbReference type="SAM" id="SignalP"/>
    </source>
</evidence>
<feature type="signal peptide" evidence="3">
    <location>
        <begin position="1"/>
        <end position="24"/>
    </location>
</feature>
<evidence type="ECO:0000256" key="1">
    <source>
        <dbReference type="ARBA" id="ARBA00009477"/>
    </source>
</evidence>
<evidence type="ECO:0000313" key="4">
    <source>
        <dbReference type="EMBL" id="SFB92541.1"/>
    </source>
</evidence>
<gene>
    <name evidence="4" type="ORF">SAMN02745724_00526</name>
</gene>
<keyword evidence="3" id="KW-0732">Signal</keyword>
<keyword evidence="2" id="KW-0175">Coiled coil</keyword>
<dbReference type="PANTHER" id="PTHR30469">
    <property type="entry name" value="MULTIDRUG RESISTANCE PROTEIN MDTA"/>
    <property type="match status" value="1"/>
</dbReference>
<evidence type="ECO:0000313" key="5">
    <source>
        <dbReference type="Proteomes" id="UP000198862"/>
    </source>
</evidence>
<dbReference type="NCBIfam" id="TIGR01730">
    <property type="entry name" value="RND_mfp"/>
    <property type="match status" value="1"/>
</dbReference>
<keyword evidence="5" id="KW-1185">Reference proteome</keyword>
<accession>A0A1I1EZV2</accession>
<dbReference type="RefSeq" id="WP_091979626.1">
    <property type="nucleotide sequence ID" value="NZ_FOLO01000002.1"/>
</dbReference>
<dbReference type="InterPro" id="IPR006143">
    <property type="entry name" value="RND_pump_MFP"/>
</dbReference>
<organism evidence="4 5">
    <name type="scientific">Pseudoalteromonas denitrificans DSM 6059</name>
    <dbReference type="NCBI Taxonomy" id="1123010"/>
    <lineage>
        <taxon>Bacteria</taxon>
        <taxon>Pseudomonadati</taxon>
        <taxon>Pseudomonadota</taxon>
        <taxon>Gammaproteobacteria</taxon>
        <taxon>Alteromonadales</taxon>
        <taxon>Pseudoalteromonadaceae</taxon>
        <taxon>Pseudoalteromonas</taxon>
    </lineage>
</organism>
<feature type="chain" id="PRO_5011583262" evidence="3">
    <location>
        <begin position="25"/>
        <end position="350"/>
    </location>
</feature>
<evidence type="ECO:0000256" key="2">
    <source>
        <dbReference type="SAM" id="Coils"/>
    </source>
</evidence>
<reference evidence="4 5" key="1">
    <citation type="submission" date="2016-10" db="EMBL/GenBank/DDBJ databases">
        <authorList>
            <person name="de Groot N.N."/>
        </authorList>
    </citation>
    <scope>NUCLEOTIDE SEQUENCE [LARGE SCALE GENOMIC DNA]</scope>
    <source>
        <strain evidence="4 5">DSM 6059</strain>
    </source>
</reference>
<dbReference type="OrthoDB" id="9806939at2"/>
<dbReference type="STRING" id="1123010.SAMN02745724_00526"/>
<dbReference type="EMBL" id="FOLO01000002">
    <property type="protein sequence ID" value="SFB92541.1"/>
    <property type="molecule type" value="Genomic_DNA"/>
</dbReference>
<dbReference type="AlphaFoldDB" id="A0A1I1EZV2"/>
<dbReference type="PANTHER" id="PTHR30469:SF15">
    <property type="entry name" value="HLYD FAMILY OF SECRETION PROTEINS"/>
    <property type="match status" value="1"/>
</dbReference>
<feature type="coiled-coil region" evidence="2">
    <location>
        <begin position="141"/>
        <end position="168"/>
    </location>
</feature>
<sequence length="350" mass="39021">MFTRILMKGLFAGSIVLLSQTSFAADIPASPIKVDTVTKVALSATTDLMGTLHSRSHIQVTAGINGRLEWLAEPGTYANKGDILVKMDLLPLELKLAEQKAQIKRAEINTAYFKNEWDRLQKLRKTNSTSQYQLDQTRSQYELAQADIEIAHLKLQQIEDQINRATVKAPFEGVITQRMTRAGTDVSRSDVLLKLLDTKHLEVRVFVPIKYLAYIHTGNPLKVVANDKKIKAQIIAKIPSADPRSQTFEVRLQVPQVLNDYWAAGQLVKVTVPVQDNQAKLTVHRDALILRKEGTYVIKVDADNKAHKLLVKVGQGTFERVSIEGDLLDGDKVAIRGAERLTEGQLVVVN</sequence>
<dbReference type="GO" id="GO:1990281">
    <property type="term" value="C:efflux pump complex"/>
    <property type="evidence" value="ECO:0007669"/>
    <property type="project" value="TreeGrafter"/>
</dbReference>
<dbReference type="Gene3D" id="2.40.30.170">
    <property type="match status" value="1"/>
</dbReference>
<dbReference type="GO" id="GO:0015562">
    <property type="term" value="F:efflux transmembrane transporter activity"/>
    <property type="evidence" value="ECO:0007669"/>
    <property type="project" value="TreeGrafter"/>
</dbReference>
<dbReference type="Gene3D" id="1.10.287.470">
    <property type="entry name" value="Helix hairpin bin"/>
    <property type="match status" value="1"/>
</dbReference>
<dbReference type="Gene3D" id="2.40.420.20">
    <property type="match status" value="1"/>
</dbReference>
<proteinExistence type="inferred from homology"/>
<protein>
    <submittedName>
        <fullName evidence="4">RND family efflux transporter, MFP subunit</fullName>
    </submittedName>
</protein>
<comment type="similarity">
    <text evidence="1">Belongs to the membrane fusion protein (MFP) (TC 8.A.1) family.</text>
</comment>